<feature type="compositionally biased region" description="Basic and acidic residues" evidence="1">
    <location>
        <begin position="174"/>
        <end position="184"/>
    </location>
</feature>
<proteinExistence type="predicted"/>
<evidence type="ECO:0000313" key="3">
    <source>
        <dbReference type="Proteomes" id="UP001152519"/>
    </source>
</evidence>
<protein>
    <submittedName>
        <fullName evidence="2">Uncharacterized protein</fullName>
    </submittedName>
</protein>
<evidence type="ECO:0000313" key="2">
    <source>
        <dbReference type="EMBL" id="CAG6392533.1"/>
    </source>
</evidence>
<comment type="caution">
    <text evidence="2">The sequence shown here is derived from an EMBL/GenBank/DDBJ whole genome shotgun (WGS) entry which is preliminary data.</text>
</comment>
<feature type="compositionally biased region" description="Basic residues" evidence="1">
    <location>
        <begin position="145"/>
        <end position="158"/>
    </location>
</feature>
<evidence type="ECO:0000256" key="1">
    <source>
        <dbReference type="SAM" id="MobiDB-lite"/>
    </source>
</evidence>
<keyword evidence="3" id="KW-1185">Reference proteome</keyword>
<feature type="region of interest" description="Disordered" evidence="1">
    <location>
        <begin position="1"/>
        <end position="77"/>
    </location>
</feature>
<dbReference type="AlphaFoldDB" id="A0A9W4GPM5"/>
<feature type="compositionally biased region" description="Basic and acidic residues" evidence="1">
    <location>
        <begin position="106"/>
        <end position="116"/>
    </location>
</feature>
<feature type="compositionally biased region" description="Basic and acidic residues" evidence="1">
    <location>
        <begin position="29"/>
        <end position="42"/>
    </location>
</feature>
<feature type="compositionally biased region" description="Gly residues" evidence="1">
    <location>
        <begin position="8"/>
        <end position="20"/>
    </location>
</feature>
<organism evidence="2 3">
    <name type="scientific">Actinacidiphila cocklensis</name>
    <dbReference type="NCBI Taxonomy" id="887465"/>
    <lineage>
        <taxon>Bacteria</taxon>
        <taxon>Bacillati</taxon>
        <taxon>Actinomycetota</taxon>
        <taxon>Actinomycetes</taxon>
        <taxon>Kitasatosporales</taxon>
        <taxon>Streptomycetaceae</taxon>
        <taxon>Actinacidiphila</taxon>
    </lineage>
</organism>
<dbReference type="EMBL" id="CAJSLV010000045">
    <property type="protein sequence ID" value="CAG6392533.1"/>
    <property type="molecule type" value="Genomic_DNA"/>
</dbReference>
<dbReference type="Proteomes" id="UP001152519">
    <property type="component" value="Unassembled WGS sequence"/>
</dbReference>
<gene>
    <name evidence="2" type="ORF">SCOCK_170091</name>
</gene>
<feature type="region of interest" description="Disordered" evidence="1">
    <location>
        <begin position="100"/>
        <end position="184"/>
    </location>
</feature>
<sequence>MTYITGAGIAGLGDAGGRRGGPLPASRPRRSDAHTDLADQRHPPGAQGAGVPDLPAGGRHRDGAAAPGHRAGLAPARLAHRVPAAGGDTALDAAAVVARRDRRRTGRPDDGLRLDGLDAGGGLGTCLGRHQRRAARLRGQDRPPPRHRVGRHGHRLRGPAHLSRAPHYVAPACRPRERVRPGRA</sequence>
<reference evidence="2" key="1">
    <citation type="submission" date="2021-05" db="EMBL/GenBank/DDBJ databases">
        <authorList>
            <person name="Arsene-Ploetze F."/>
        </authorList>
    </citation>
    <scope>NUCLEOTIDE SEQUENCE</scope>
    <source>
        <strain evidence="2">DSM 42138</strain>
    </source>
</reference>
<name>A0A9W4GPM5_9ACTN</name>
<accession>A0A9W4GPM5</accession>